<feature type="region of interest" description="Disordered" evidence="1">
    <location>
        <begin position="1"/>
        <end position="20"/>
    </location>
</feature>
<evidence type="ECO:0000256" key="1">
    <source>
        <dbReference type="SAM" id="MobiDB-lite"/>
    </source>
</evidence>
<dbReference type="SUPFAM" id="SSF55166">
    <property type="entry name" value="Hedgehog/DD-peptidase"/>
    <property type="match status" value="1"/>
</dbReference>
<accession>A0A9D6V0H1</accession>
<gene>
    <name evidence="3" type="ORF">HY912_02920</name>
</gene>
<dbReference type="Gene3D" id="3.30.1380.10">
    <property type="match status" value="1"/>
</dbReference>
<name>A0A9D6V0H1_9BACT</name>
<comment type="caution">
    <text evidence="3">The sequence shown here is derived from an EMBL/GenBank/DDBJ whole genome shotgun (WGS) entry which is preliminary data.</text>
</comment>
<dbReference type="AlphaFoldDB" id="A0A9D6V0H1"/>
<reference evidence="3" key="1">
    <citation type="submission" date="2020-07" db="EMBL/GenBank/DDBJ databases">
        <title>Huge and variable diversity of episymbiotic CPR bacteria and DPANN archaea in groundwater ecosystems.</title>
        <authorList>
            <person name="He C.Y."/>
            <person name="Keren R."/>
            <person name="Whittaker M."/>
            <person name="Farag I.F."/>
            <person name="Doudna J."/>
            <person name="Cate J.H.D."/>
            <person name="Banfield J.F."/>
        </authorList>
    </citation>
    <scope>NUCLEOTIDE SEQUENCE</scope>
    <source>
        <strain evidence="3">NC_groundwater_1664_Pr3_B-0.1um_52_9</strain>
    </source>
</reference>
<feature type="domain" description="Peptidase M15A C-terminal" evidence="2">
    <location>
        <begin position="23"/>
        <end position="130"/>
    </location>
</feature>
<sequence>MSDQKNHVEPSPRESTGRWSEIKHFSPREFTCNCDGLCDHEDVISGELVAKLEKIRELTGMPIKVLSGARCERHNRKVGGRMRSSHIPKDNVSHGADIRCPDPEFRFAFLAAALPIFNRIGIGRDFIHVDDDPHLPVNQVWVYDPSSLADQMETP</sequence>
<proteinExistence type="predicted"/>
<protein>
    <submittedName>
        <fullName evidence="3">Peptidase M15</fullName>
    </submittedName>
</protein>
<dbReference type="Pfam" id="PF08291">
    <property type="entry name" value="Peptidase_M15_3"/>
    <property type="match status" value="1"/>
</dbReference>
<evidence type="ECO:0000259" key="2">
    <source>
        <dbReference type="Pfam" id="PF08291"/>
    </source>
</evidence>
<dbReference type="InterPro" id="IPR009045">
    <property type="entry name" value="Zn_M74/Hedgehog-like"/>
</dbReference>
<evidence type="ECO:0000313" key="4">
    <source>
        <dbReference type="Proteomes" id="UP000807825"/>
    </source>
</evidence>
<dbReference type="Proteomes" id="UP000807825">
    <property type="component" value="Unassembled WGS sequence"/>
</dbReference>
<evidence type="ECO:0000313" key="3">
    <source>
        <dbReference type="EMBL" id="MBI5248424.1"/>
    </source>
</evidence>
<dbReference type="InterPro" id="IPR013230">
    <property type="entry name" value="Peptidase_M15A_C"/>
</dbReference>
<dbReference type="EMBL" id="JACRDE010000089">
    <property type="protein sequence ID" value="MBI5248424.1"/>
    <property type="molecule type" value="Genomic_DNA"/>
</dbReference>
<organism evidence="3 4">
    <name type="scientific">Desulfomonile tiedjei</name>
    <dbReference type="NCBI Taxonomy" id="2358"/>
    <lineage>
        <taxon>Bacteria</taxon>
        <taxon>Pseudomonadati</taxon>
        <taxon>Thermodesulfobacteriota</taxon>
        <taxon>Desulfomonilia</taxon>
        <taxon>Desulfomonilales</taxon>
        <taxon>Desulfomonilaceae</taxon>
        <taxon>Desulfomonile</taxon>
    </lineage>
</organism>